<dbReference type="Proteomes" id="UP001595993">
    <property type="component" value="Unassembled WGS sequence"/>
</dbReference>
<reference evidence="2" key="1">
    <citation type="journal article" date="2019" name="Int. J. Syst. Evol. Microbiol.">
        <title>The Global Catalogue of Microorganisms (GCM) 10K type strain sequencing project: providing services to taxonomists for standard genome sequencing and annotation.</title>
        <authorList>
            <consortium name="The Broad Institute Genomics Platform"/>
            <consortium name="The Broad Institute Genome Sequencing Center for Infectious Disease"/>
            <person name="Wu L."/>
            <person name="Ma J."/>
        </authorList>
    </citation>
    <scope>NUCLEOTIDE SEQUENCE [LARGE SCALE GENOMIC DNA]</scope>
    <source>
        <strain evidence="2">CGMCC 4.7139</strain>
    </source>
</reference>
<dbReference type="RefSeq" id="WP_381203040.1">
    <property type="nucleotide sequence ID" value="NZ_JBHSFE010000038.1"/>
</dbReference>
<dbReference type="PANTHER" id="PTHR43068">
    <property type="entry name" value="SLR1854 PROTEIN"/>
    <property type="match status" value="1"/>
</dbReference>
<organism evidence="1 2">
    <name type="scientific">Streptomyces maoxianensis</name>
    <dbReference type="NCBI Taxonomy" id="1459942"/>
    <lineage>
        <taxon>Bacteria</taxon>
        <taxon>Bacillati</taxon>
        <taxon>Actinomycetota</taxon>
        <taxon>Actinomycetes</taxon>
        <taxon>Kitasatosporales</taxon>
        <taxon>Streptomycetaceae</taxon>
        <taxon>Streptomyces</taxon>
    </lineage>
</organism>
<keyword evidence="1" id="KW-0315">Glutamine amidotransferase</keyword>
<accession>A0ABV9GF19</accession>
<dbReference type="InterPro" id="IPR029062">
    <property type="entry name" value="Class_I_gatase-like"/>
</dbReference>
<protein>
    <submittedName>
        <fullName evidence="1">Type 1 glutamine amidotransferase domain-containing protein</fullName>
    </submittedName>
</protein>
<dbReference type="PANTHER" id="PTHR43068:SF1">
    <property type="entry name" value="SLR1854 PROTEIN"/>
    <property type="match status" value="1"/>
</dbReference>
<sequence>MRVLMPVPDRDFDVTEVAVPWRILTDARHQVVFATESANTLPAADSRLLTGVLFGQLGAASEAKEFYADLTRSEEFAATVAWADVDVTAFDGLILPGGHAPGMRQYLGSPVLQEQVARFWALGRPVGAICHGVLVLARSHDIANGLSVLANRRTTCLPKYMERSAYLTTAWRLGRYYRTYPVYVEDEVRAALADPGARFERGPRVLTARGTATDDTHAFVVQDRNYLSSRWPGDAYLFARRFLKLLHEWDSTGAELPG</sequence>
<keyword evidence="2" id="KW-1185">Reference proteome</keyword>
<evidence type="ECO:0000313" key="2">
    <source>
        <dbReference type="Proteomes" id="UP001595993"/>
    </source>
</evidence>
<dbReference type="EMBL" id="JBHSFE010000038">
    <property type="protein sequence ID" value="MFC4612702.1"/>
    <property type="molecule type" value="Genomic_DNA"/>
</dbReference>
<name>A0ABV9GF19_9ACTN</name>
<comment type="caution">
    <text evidence="1">The sequence shown here is derived from an EMBL/GenBank/DDBJ whole genome shotgun (WGS) entry which is preliminary data.</text>
</comment>
<proteinExistence type="predicted"/>
<gene>
    <name evidence="1" type="ORF">ACFO9E_33875</name>
</gene>
<dbReference type="Pfam" id="PF17124">
    <property type="entry name" value="ThiJ_like"/>
    <property type="match status" value="1"/>
</dbReference>
<dbReference type="Gene3D" id="3.40.50.880">
    <property type="match status" value="1"/>
</dbReference>
<dbReference type="InterPro" id="IPR032633">
    <property type="entry name" value="ThiJ-like"/>
</dbReference>
<evidence type="ECO:0000313" key="1">
    <source>
        <dbReference type="EMBL" id="MFC4612702.1"/>
    </source>
</evidence>
<dbReference type="SUPFAM" id="SSF52317">
    <property type="entry name" value="Class I glutamine amidotransferase-like"/>
    <property type="match status" value="1"/>
</dbReference>